<feature type="compositionally biased region" description="Basic and acidic residues" evidence="1">
    <location>
        <begin position="48"/>
        <end position="58"/>
    </location>
</feature>
<accession>A0A645IUY0</accession>
<reference evidence="2" key="1">
    <citation type="submission" date="2019-08" db="EMBL/GenBank/DDBJ databases">
        <authorList>
            <person name="Kucharzyk K."/>
            <person name="Murdoch R.W."/>
            <person name="Higgins S."/>
            <person name="Loffler F."/>
        </authorList>
    </citation>
    <scope>NUCLEOTIDE SEQUENCE</scope>
</reference>
<comment type="caution">
    <text evidence="2">The sequence shown here is derived from an EMBL/GenBank/DDBJ whole genome shotgun (WGS) entry which is preliminary data.</text>
</comment>
<evidence type="ECO:0000313" key="2">
    <source>
        <dbReference type="EMBL" id="MPN52204.1"/>
    </source>
</evidence>
<evidence type="ECO:0000256" key="1">
    <source>
        <dbReference type="SAM" id="MobiDB-lite"/>
    </source>
</evidence>
<feature type="region of interest" description="Disordered" evidence="1">
    <location>
        <begin position="1"/>
        <end position="81"/>
    </location>
</feature>
<name>A0A645IUY0_9ZZZZ</name>
<proteinExistence type="predicted"/>
<feature type="compositionally biased region" description="Basic residues" evidence="1">
    <location>
        <begin position="13"/>
        <end position="30"/>
    </location>
</feature>
<organism evidence="2">
    <name type="scientific">bioreactor metagenome</name>
    <dbReference type="NCBI Taxonomy" id="1076179"/>
    <lineage>
        <taxon>unclassified sequences</taxon>
        <taxon>metagenomes</taxon>
        <taxon>ecological metagenomes</taxon>
    </lineage>
</organism>
<dbReference type="AlphaFoldDB" id="A0A645IUY0"/>
<gene>
    <name evidence="2" type="ORF">SDC9_199860</name>
</gene>
<protein>
    <submittedName>
        <fullName evidence="2">Uncharacterized protein</fullName>
    </submittedName>
</protein>
<dbReference type="EMBL" id="VSSQ01118093">
    <property type="protein sequence ID" value="MPN52204.1"/>
    <property type="molecule type" value="Genomic_DNA"/>
</dbReference>
<sequence>MSGRADVEQAGFKGKRHGKAGHDQRRRLIKHLGELIGRPEPGGNQRLEAGDRKRRIEAAEQNEAEQQSETDRSDTGQQADKAVAVENSFQFHACSASLSRVWRFAPAMYKPIS</sequence>